<dbReference type="RefSeq" id="WP_015160330.1">
    <property type="nucleotide sequence ID" value="NC_019697.1"/>
</dbReference>
<evidence type="ECO:0000313" key="5">
    <source>
        <dbReference type="Proteomes" id="UP000010366"/>
    </source>
</evidence>
<evidence type="ECO:0000313" key="4">
    <source>
        <dbReference type="EMBL" id="AFY94190.1"/>
    </source>
</evidence>
<gene>
    <name evidence="4" type="ORF">Cha6605_3177</name>
</gene>
<proteinExistence type="predicted"/>
<accession>K9UHA2</accession>
<dbReference type="EMBL" id="CP003600">
    <property type="protein sequence ID" value="AFY94190.1"/>
    <property type="molecule type" value="Genomic_DNA"/>
</dbReference>
<organism evidence="4 5">
    <name type="scientific">Chamaesiphon minutus (strain ATCC 27169 / PCC 6605)</name>
    <dbReference type="NCBI Taxonomy" id="1173020"/>
    <lineage>
        <taxon>Bacteria</taxon>
        <taxon>Bacillati</taxon>
        <taxon>Cyanobacteriota</taxon>
        <taxon>Cyanophyceae</taxon>
        <taxon>Gomontiellales</taxon>
        <taxon>Chamaesiphonaceae</taxon>
        <taxon>Chamaesiphon</taxon>
    </lineage>
</organism>
<feature type="repeat" description="TPR" evidence="3">
    <location>
        <begin position="82"/>
        <end position="115"/>
    </location>
</feature>
<dbReference type="eggNOG" id="COG0457">
    <property type="taxonomic scope" value="Bacteria"/>
</dbReference>
<evidence type="ECO:0000256" key="3">
    <source>
        <dbReference type="PROSITE-ProRule" id="PRU00339"/>
    </source>
</evidence>
<keyword evidence="5" id="KW-1185">Reference proteome</keyword>
<evidence type="ECO:0000256" key="2">
    <source>
        <dbReference type="ARBA" id="ARBA00022803"/>
    </source>
</evidence>
<dbReference type="InterPro" id="IPR019734">
    <property type="entry name" value="TPR_rpt"/>
</dbReference>
<sequence length="180" mass="20162">MMRHSLIELRFSSLPILTEKSYLRQAASHDRSLAIEPNDPTVWYNRGNSLLYLEKYPEAIASYHRAILFEKGSANEIDPKLSAAWGNCGVALDRLGRYLEAIDCYREAVNIAPNYSEAWCNWGVALGRLECYADALACFDRALAIHPDDLTARTMRNLVLTHLDRSNAAISTSPDSVSVL</sequence>
<dbReference type="SMART" id="SM00028">
    <property type="entry name" value="TPR"/>
    <property type="match status" value="3"/>
</dbReference>
<keyword evidence="1" id="KW-0677">Repeat</keyword>
<protein>
    <submittedName>
        <fullName evidence="4">Tetratricopeptide repeat protein</fullName>
    </submittedName>
</protein>
<dbReference type="Gene3D" id="1.25.40.10">
    <property type="entry name" value="Tetratricopeptide repeat domain"/>
    <property type="match status" value="2"/>
</dbReference>
<dbReference type="OrthoDB" id="479590at2"/>
<feature type="repeat" description="TPR" evidence="3">
    <location>
        <begin position="40"/>
        <end position="73"/>
    </location>
</feature>
<dbReference type="HOGENOM" id="CLU_1648309_0_0_3"/>
<dbReference type="SUPFAM" id="SSF48452">
    <property type="entry name" value="TPR-like"/>
    <property type="match status" value="1"/>
</dbReference>
<dbReference type="AlphaFoldDB" id="K9UHA2"/>
<dbReference type="PROSITE" id="PS50005">
    <property type="entry name" value="TPR"/>
    <property type="match status" value="3"/>
</dbReference>
<feature type="repeat" description="TPR" evidence="3">
    <location>
        <begin position="116"/>
        <end position="149"/>
    </location>
</feature>
<evidence type="ECO:0000256" key="1">
    <source>
        <dbReference type="ARBA" id="ARBA00022737"/>
    </source>
</evidence>
<dbReference type="Pfam" id="PF00515">
    <property type="entry name" value="TPR_1"/>
    <property type="match status" value="1"/>
</dbReference>
<dbReference type="STRING" id="1173020.Cha6605_3177"/>
<keyword evidence="2 3" id="KW-0802">TPR repeat</keyword>
<dbReference type="KEGG" id="cmp:Cha6605_3177"/>
<name>K9UHA2_CHAP6</name>
<dbReference type="Proteomes" id="UP000010366">
    <property type="component" value="Chromosome"/>
</dbReference>
<dbReference type="InterPro" id="IPR011990">
    <property type="entry name" value="TPR-like_helical_dom_sf"/>
</dbReference>
<reference evidence="4 5" key="1">
    <citation type="submission" date="2012-05" db="EMBL/GenBank/DDBJ databases">
        <title>Finished chromosome of genome of Chamaesiphon sp. PCC 6605.</title>
        <authorList>
            <consortium name="US DOE Joint Genome Institute"/>
            <person name="Gugger M."/>
            <person name="Coursin T."/>
            <person name="Rippka R."/>
            <person name="Tandeau De Marsac N."/>
            <person name="Huntemann M."/>
            <person name="Wei C.-L."/>
            <person name="Han J."/>
            <person name="Detter J.C."/>
            <person name="Han C."/>
            <person name="Tapia R."/>
            <person name="Chen A."/>
            <person name="Kyrpides N."/>
            <person name="Mavromatis K."/>
            <person name="Markowitz V."/>
            <person name="Szeto E."/>
            <person name="Ivanova N."/>
            <person name="Pagani I."/>
            <person name="Pati A."/>
            <person name="Goodwin L."/>
            <person name="Nordberg H.P."/>
            <person name="Cantor M.N."/>
            <person name="Hua S.X."/>
            <person name="Woyke T."/>
            <person name="Kerfeld C.A."/>
        </authorList>
    </citation>
    <scope>NUCLEOTIDE SEQUENCE [LARGE SCALE GENOMIC DNA]</scope>
    <source>
        <strain evidence="5">ATCC 27169 / PCC 6605</strain>
    </source>
</reference>
<dbReference type="PANTHER" id="PTHR44943:SF4">
    <property type="entry name" value="TPR REPEAT-CONTAINING PROTEIN MJ0798"/>
    <property type="match status" value="1"/>
</dbReference>
<dbReference type="Pfam" id="PF13424">
    <property type="entry name" value="TPR_12"/>
    <property type="match status" value="1"/>
</dbReference>
<dbReference type="InterPro" id="IPR051685">
    <property type="entry name" value="Ycf3/AcsC/BcsC/TPR_MFPF"/>
</dbReference>
<dbReference type="PANTHER" id="PTHR44943">
    <property type="entry name" value="CELLULOSE SYNTHASE OPERON PROTEIN C"/>
    <property type="match status" value="1"/>
</dbReference>